<evidence type="ECO:0000256" key="2">
    <source>
        <dbReference type="ARBA" id="ARBA00022737"/>
    </source>
</evidence>
<organism evidence="4">
    <name type="scientific">Candidatus Kentrum sp. LFY</name>
    <dbReference type="NCBI Taxonomy" id="2126342"/>
    <lineage>
        <taxon>Bacteria</taxon>
        <taxon>Pseudomonadati</taxon>
        <taxon>Pseudomonadota</taxon>
        <taxon>Gammaproteobacteria</taxon>
        <taxon>Candidatus Kentrum</taxon>
    </lineage>
</organism>
<feature type="repeat" description="WD" evidence="3">
    <location>
        <begin position="271"/>
        <end position="305"/>
    </location>
</feature>
<dbReference type="PANTHER" id="PTHR19848">
    <property type="entry name" value="WD40 REPEAT PROTEIN"/>
    <property type="match status" value="1"/>
</dbReference>
<dbReference type="SMART" id="SM00320">
    <property type="entry name" value="WD40"/>
    <property type="match status" value="7"/>
</dbReference>
<dbReference type="PRINTS" id="PR00320">
    <property type="entry name" value="GPROTEINBRPT"/>
</dbReference>
<dbReference type="InterPro" id="IPR036322">
    <property type="entry name" value="WD40_repeat_dom_sf"/>
</dbReference>
<evidence type="ECO:0000256" key="1">
    <source>
        <dbReference type="ARBA" id="ARBA00022574"/>
    </source>
</evidence>
<dbReference type="InterPro" id="IPR001680">
    <property type="entry name" value="WD40_rpt"/>
</dbReference>
<dbReference type="PROSITE" id="PS00678">
    <property type="entry name" value="WD_REPEATS_1"/>
    <property type="match status" value="1"/>
</dbReference>
<evidence type="ECO:0000256" key="3">
    <source>
        <dbReference type="PROSITE-ProRule" id="PRU00221"/>
    </source>
</evidence>
<dbReference type="PROSITE" id="PS50082">
    <property type="entry name" value="WD_REPEATS_2"/>
    <property type="match status" value="5"/>
</dbReference>
<dbReference type="Pfam" id="PF00400">
    <property type="entry name" value="WD40"/>
    <property type="match status" value="7"/>
</dbReference>
<feature type="repeat" description="WD" evidence="3">
    <location>
        <begin position="129"/>
        <end position="170"/>
    </location>
</feature>
<gene>
    <name evidence="4" type="ORF">BECKLFY1418C_GA0070996_102020</name>
</gene>
<proteinExistence type="predicted"/>
<dbReference type="InterPro" id="IPR020472">
    <property type="entry name" value="WD40_PAC1"/>
</dbReference>
<keyword evidence="1 3" id="KW-0853">WD repeat</keyword>
<feature type="repeat" description="WD" evidence="3">
    <location>
        <begin position="306"/>
        <end position="337"/>
    </location>
</feature>
<dbReference type="CDD" id="cd00200">
    <property type="entry name" value="WD40"/>
    <property type="match status" value="1"/>
</dbReference>
<dbReference type="SUPFAM" id="SSF50978">
    <property type="entry name" value="WD40 repeat-like"/>
    <property type="match status" value="1"/>
</dbReference>
<evidence type="ECO:0000313" key="4">
    <source>
        <dbReference type="EMBL" id="VFK16056.1"/>
    </source>
</evidence>
<dbReference type="Gene3D" id="2.130.10.10">
    <property type="entry name" value="YVTN repeat-like/Quinoprotein amine dehydrogenase"/>
    <property type="match status" value="3"/>
</dbReference>
<dbReference type="PANTHER" id="PTHR19848:SF8">
    <property type="entry name" value="F-BOX AND WD REPEAT DOMAIN CONTAINING 7"/>
    <property type="match status" value="1"/>
</dbReference>
<dbReference type="PROSITE" id="PS50294">
    <property type="entry name" value="WD_REPEATS_REGION"/>
    <property type="match status" value="3"/>
</dbReference>
<feature type="repeat" description="WD" evidence="3">
    <location>
        <begin position="195"/>
        <end position="214"/>
    </location>
</feature>
<feature type="repeat" description="WD" evidence="3">
    <location>
        <begin position="85"/>
        <end position="126"/>
    </location>
</feature>
<name>A0A450WG55_9GAMM</name>
<dbReference type="InterPro" id="IPR019775">
    <property type="entry name" value="WD40_repeat_CS"/>
</dbReference>
<dbReference type="AlphaFoldDB" id="A0A450WG55"/>
<keyword evidence="2" id="KW-0677">Repeat</keyword>
<protein>
    <submittedName>
        <fullName evidence="4">WD40-like Beta Propeller Repeat</fullName>
    </submittedName>
</protein>
<dbReference type="InterPro" id="IPR015943">
    <property type="entry name" value="WD40/YVTN_repeat-like_dom_sf"/>
</dbReference>
<accession>A0A450WG55</accession>
<sequence length="634" mass="68577">MKNETPHFELRRVFDDGSEGEPEVVQILQWPGPAKMSRRSFLGAGIAISGALGLMACSGGDKSTTSDDNTVGEPEHISGGCDENVQAHRGNVNAIAFSPDGKWLASGGDDGTVKLWEISIGKLIVTLRHGKYNSDIESVSFSPDGELLASGGDWGSIKLWEMPSGKLIATLDGHKFGVRVSFSPDGKWLASGGGGGGDGTVKLWEMPSGKLIATLKNHEYVSAVSFSPDGKWLASGGGDGGAVRLWEIPTGKLITTPKKDYSFFPWVNPVISFLSFSPDGKWLAFDSGHGTIKLWEVPSGQRTITLDGHKSGVEAVAFSSDGKLLASGSWDGTIKLWAMLPSENFMAKGWIDEIILNIQGRHSEKLLVATLKSEREFVRTVAFSLDGKWLVSGGTTIKLWEIPSGKFVTCLFDPATLEKGKKALQYTAVNQYGQSIIYTLPCDSSLPAGATCTCNCVPGTYSPPPPSSYLPYSLPSSYSSTQACGSPIPPGATCTCNCVPYCQAHKVLDPDPVIRIMAEESLLLMGKREFDYMRWAGSTSPKAVCVRIHETIEQIQTGAKPNPSRWPDARQCLGRLDHADQVVSLMAAHFLEWIAMRGREKLDTETTKKAARVIRGGRQLHELTRKKVEVFGTM</sequence>
<reference evidence="4" key="1">
    <citation type="submission" date="2019-02" db="EMBL/GenBank/DDBJ databases">
        <authorList>
            <person name="Gruber-Vodicka R. H."/>
            <person name="Seah K. B. B."/>
        </authorList>
    </citation>
    <scope>NUCLEOTIDE SEQUENCE</scope>
    <source>
        <strain evidence="4">BECK_BY7</strain>
    </source>
</reference>
<dbReference type="EMBL" id="CAADFN010000020">
    <property type="protein sequence ID" value="VFK16056.1"/>
    <property type="molecule type" value="Genomic_DNA"/>
</dbReference>